<dbReference type="EMBL" id="BAAAYV010000005">
    <property type="protein sequence ID" value="GAA3651347.1"/>
    <property type="molecule type" value="Genomic_DNA"/>
</dbReference>
<proteinExistence type="predicted"/>
<reference evidence="5" key="1">
    <citation type="journal article" date="2019" name="Int. J. Syst. Evol. Microbiol.">
        <title>The Global Catalogue of Microorganisms (GCM) 10K type strain sequencing project: providing services to taxonomists for standard genome sequencing and annotation.</title>
        <authorList>
            <consortium name="The Broad Institute Genomics Platform"/>
            <consortium name="The Broad Institute Genome Sequencing Center for Infectious Disease"/>
            <person name="Wu L."/>
            <person name="Ma J."/>
        </authorList>
    </citation>
    <scope>NUCLEOTIDE SEQUENCE [LARGE SCALE GENOMIC DNA]</scope>
    <source>
        <strain evidence="5">JCM 16546</strain>
    </source>
</reference>
<organism evidence="4 5">
    <name type="scientific">Microbacterium marinilacus</name>
    <dbReference type="NCBI Taxonomy" id="415209"/>
    <lineage>
        <taxon>Bacteria</taxon>
        <taxon>Bacillati</taxon>
        <taxon>Actinomycetota</taxon>
        <taxon>Actinomycetes</taxon>
        <taxon>Micrococcales</taxon>
        <taxon>Microbacteriaceae</taxon>
        <taxon>Microbacterium</taxon>
    </lineage>
</organism>
<keyword evidence="5" id="KW-1185">Reference proteome</keyword>
<sequence length="265" mass="28638">MRLADRPDQRRGPTAPVWQPPTDRHELIRFLRHAIDVGVDHVDTADAYALGAGEELVGEALATLPEVVVATKIGNVRPSASEWVPLGHPAYLRQQLELGRRRLRRERIDLVYLHRVDESFPLEDQLGVLAEARDAGAIGGVGLSGIDAELLDRARGITRIDAVQNPYSVGDRSSADVLRATSTTGTTFVAFFPLAMGTVEQDARVAEVAAARGAEASQVALAWLLAQGEHVIAIPGTTSESHLRSNLEAHDLTLSADELRALSSR</sequence>
<evidence type="ECO:0000313" key="5">
    <source>
        <dbReference type="Proteomes" id="UP001410795"/>
    </source>
</evidence>
<keyword evidence="1" id="KW-0560">Oxidoreductase</keyword>
<accession>A0ABP7B6Z3</accession>
<gene>
    <name evidence="4" type="ORF">GCM10022202_08770</name>
</gene>
<dbReference type="PANTHER" id="PTHR43625">
    <property type="entry name" value="AFLATOXIN B1 ALDEHYDE REDUCTASE"/>
    <property type="match status" value="1"/>
</dbReference>
<dbReference type="SUPFAM" id="SSF51430">
    <property type="entry name" value="NAD(P)-linked oxidoreductase"/>
    <property type="match status" value="1"/>
</dbReference>
<name>A0ABP7B6Z3_9MICO</name>
<comment type="caution">
    <text evidence="4">The sequence shown here is derived from an EMBL/GenBank/DDBJ whole genome shotgun (WGS) entry which is preliminary data.</text>
</comment>
<feature type="region of interest" description="Disordered" evidence="2">
    <location>
        <begin position="1"/>
        <end position="20"/>
    </location>
</feature>
<dbReference type="CDD" id="cd19088">
    <property type="entry name" value="AKR_AKR13B1"/>
    <property type="match status" value="1"/>
</dbReference>
<dbReference type="InterPro" id="IPR020471">
    <property type="entry name" value="AKR"/>
</dbReference>
<dbReference type="InterPro" id="IPR023210">
    <property type="entry name" value="NADP_OxRdtase_dom"/>
</dbReference>
<dbReference type="Pfam" id="PF00248">
    <property type="entry name" value="Aldo_ket_red"/>
    <property type="match status" value="1"/>
</dbReference>
<evidence type="ECO:0000259" key="3">
    <source>
        <dbReference type="Pfam" id="PF00248"/>
    </source>
</evidence>
<dbReference type="InterPro" id="IPR036812">
    <property type="entry name" value="NAD(P)_OxRdtase_dom_sf"/>
</dbReference>
<dbReference type="InterPro" id="IPR050791">
    <property type="entry name" value="Aldo-Keto_reductase"/>
</dbReference>
<dbReference type="PRINTS" id="PR00069">
    <property type="entry name" value="ALDKETRDTASE"/>
</dbReference>
<evidence type="ECO:0000256" key="2">
    <source>
        <dbReference type="SAM" id="MobiDB-lite"/>
    </source>
</evidence>
<evidence type="ECO:0000313" key="4">
    <source>
        <dbReference type="EMBL" id="GAA3651347.1"/>
    </source>
</evidence>
<feature type="domain" description="NADP-dependent oxidoreductase" evidence="3">
    <location>
        <begin position="21"/>
        <end position="262"/>
    </location>
</feature>
<dbReference type="Proteomes" id="UP001410795">
    <property type="component" value="Unassembled WGS sequence"/>
</dbReference>
<protein>
    <submittedName>
        <fullName evidence="4">Aldo/keto reductase</fullName>
    </submittedName>
</protein>
<dbReference type="Gene3D" id="3.20.20.100">
    <property type="entry name" value="NADP-dependent oxidoreductase domain"/>
    <property type="match status" value="1"/>
</dbReference>
<dbReference type="PANTHER" id="PTHR43625:SF40">
    <property type="entry name" value="ALDO-KETO REDUCTASE YAKC [NADP(+)]"/>
    <property type="match status" value="1"/>
</dbReference>
<feature type="compositionally biased region" description="Basic and acidic residues" evidence="2">
    <location>
        <begin position="1"/>
        <end position="11"/>
    </location>
</feature>
<evidence type="ECO:0000256" key="1">
    <source>
        <dbReference type="ARBA" id="ARBA00023002"/>
    </source>
</evidence>